<dbReference type="Proteomes" id="UP000019151">
    <property type="component" value="Chromosome"/>
</dbReference>
<protein>
    <submittedName>
        <fullName evidence="1">Uncharacterized protein</fullName>
    </submittedName>
</protein>
<dbReference type="OrthoDB" id="114122at2"/>
<dbReference type="EMBL" id="CP007128">
    <property type="protein sequence ID" value="AHG89342.1"/>
    <property type="molecule type" value="Genomic_DNA"/>
</dbReference>
<proteinExistence type="predicted"/>
<accession>W0RFY0</accession>
<dbReference type="KEGG" id="gba:J421_1805"/>
<dbReference type="PROSITE" id="PS51318">
    <property type="entry name" value="TAT"/>
    <property type="match status" value="1"/>
</dbReference>
<reference evidence="1 2" key="1">
    <citation type="journal article" date="2014" name="Genome Announc.">
        <title>Genome Sequence and Methylome of Soil Bacterium Gemmatirosa kalamazoonensis KBS708T, a Member of the Rarely Cultivated Gemmatimonadetes Phylum.</title>
        <authorList>
            <person name="Debruyn J.M."/>
            <person name="Radosevich M."/>
            <person name="Wommack K.E."/>
            <person name="Polson S.W."/>
            <person name="Hauser L.J."/>
            <person name="Fawaz M.N."/>
            <person name="Korlach J."/>
            <person name="Tsai Y.C."/>
        </authorList>
    </citation>
    <scope>NUCLEOTIDE SEQUENCE [LARGE SCALE GENOMIC DNA]</scope>
    <source>
        <strain evidence="1 2">KBS708</strain>
    </source>
</reference>
<dbReference type="PATRIC" id="fig|861299.3.peg.1836"/>
<evidence type="ECO:0000313" key="2">
    <source>
        <dbReference type="Proteomes" id="UP000019151"/>
    </source>
</evidence>
<dbReference type="InterPro" id="IPR027396">
    <property type="entry name" value="DsrEFH-like"/>
</dbReference>
<dbReference type="InterPro" id="IPR006311">
    <property type="entry name" value="TAT_signal"/>
</dbReference>
<organism evidence="1 2">
    <name type="scientific">Gemmatirosa kalamazoonensis</name>
    <dbReference type="NCBI Taxonomy" id="861299"/>
    <lineage>
        <taxon>Bacteria</taxon>
        <taxon>Pseudomonadati</taxon>
        <taxon>Gemmatimonadota</taxon>
        <taxon>Gemmatimonadia</taxon>
        <taxon>Gemmatimonadales</taxon>
        <taxon>Gemmatimonadaceae</taxon>
        <taxon>Gemmatirosa</taxon>
    </lineage>
</organism>
<dbReference type="Gene3D" id="3.40.1260.10">
    <property type="entry name" value="DsrEFH-like"/>
    <property type="match status" value="1"/>
</dbReference>
<dbReference type="HOGENOM" id="CLU_104592_0_0_0"/>
<name>W0RFY0_9BACT</name>
<dbReference type="RefSeq" id="WP_025410845.1">
    <property type="nucleotide sequence ID" value="NZ_CP007128.1"/>
</dbReference>
<gene>
    <name evidence="1" type="ORF">J421_1805</name>
</gene>
<dbReference type="InParanoid" id="W0RFY0"/>
<dbReference type="STRING" id="861299.J421_1805"/>
<evidence type="ECO:0000313" key="1">
    <source>
        <dbReference type="EMBL" id="AHG89342.1"/>
    </source>
</evidence>
<dbReference type="eggNOG" id="COG1416">
    <property type="taxonomic scope" value="Bacteria"/>
</dbReference>
<dbReference type="AlphaFoldDB" id="W0RFY0"/>
<sequence length="218" mass="23413">MRHVDEGIPRRGFLGRLTLAAAALAARPAGAQPRAMADEAWLRGLTAKHRTVFDIPSHNNGRALMQAANFLDAYERDYAASPHDVNLVLGFHGTSLPLVLSDAMWSKYRLGEQYTIADPQSQSASTRNLFTAANGGARMPVTAAQTVEALQKRGVLFLACNNTIINTSRRLAAAGLGAEPAIRQDLAGGLLPDVVLVPDLYIAIGHMQERGISYLQVG</sequence>
<keyword evidence="2" id="KW-1185">Reference proteome</keyword>